<sequence>MKKLRCGVIGLGRIGKMHVENMYLLPQLDIICAADYFIEEMSDWLYSVNITSGYKNYQELLQRDDIEAVFIFTSTDMHEEIVTAAAQAGKHIFCEKPLSMNEDEQASMAVLRKVKEKGVTLQVAFNRRFDPQFHEVFELVRSGKIGRPQMIKITSRDPDLLPHDLIKRIGGLIFDFTMHDFDMARFMMQDEVSEVYVKGNTLIDPSLKNIDDVDTLAVMLTFRNGGYALIDNSRRAVYGYDQRVEVFGSEGMAYADNVSESTVKVFNSQHCIMKNPLPDFTVRYREAYRTEILHFIDSVLHHTPVVCTGEDALLAQRIAIAAQQSLKSGLPVKITSDIYL</sequence>
<comment type="similarity">
    <text evidence="1">Belongs to the Gfo/Idh/MocA family.</text>
</comment>
<dbReference type="GO" id="GO:0000166">
    <property type="term" value="F:nucleotide binding"/>
    <property type="evidence" value="ECO:0007669"/>
    <property type="project" value="InterPro"/>
</dbReference>
<accession>A0A345JCH8</accession>
<dbReference type="Proteomes" id="UP000253929">
    <property type="component" value="Chromosome"/>
</dbReference>
<dbReference type="Pfam" id="PF01408">
    <property type="entry name" value="GFO_IDH_MocA"/>
    <property type="match status" value="1"/>
</dbReference>
<dbReference type="Gene3D" id="3.30.360.10">
    <property type="entry name" value="Dihydrodipicolinate Reductase, domain 2"/>
    <property type="match status" value="1"/>
</dbReference>
<evidence type="ECO:0000313" key="5">
    <source>
        <dbReference type="EMBL" id="AXH22506.1"/>
    </source>
</evidence>
<feature type="domain" description="Gfo/Idh/MocA-like oxidoreductase N-terminal" evidence="3">
    <location>
        <begin position="4"/>
        <end position="125"/>
    </location>
</feature>
<dbReference type="PANTHER" id="PTHR42840">
    <property type="entry name" value="NAD(P)-BINDING ROSSMANN-FOLD SUPERFAMILY PROTEIN-RELATED"/>
    <property type="match status" value="1"/>
</dbReference>
<dbReference type="PANTHER" id="PTHR42840:SF3">
    <property type="entry name" value="BINDING ROSSMANN FOLD OXIDOREDUCTASE, PUTATIVE (AFU_ORTHOLOGUE AFUA_2G10240)-RELATED"/>
    <property type="match status" value="1"/>
</dbReference>
<dbReference type="InterPro" id="IPR055170">
    <property type="entry name" value="GFO_IDH_MocA-like_dom"/>
</dbReference>
<organism evidence="5 7">
    <name type="scientific">Salmonella enterica I</name>
    <dbReference type="NCBI Taxonomy" id="59201"/>
    <lineage>
        <taxon>Bacteria</taxon>
        <taxon>Pseudomonadati</taxon>
        <taxon>Pseudomonadota</taxon>
        <taxon>Gammaproteobacteria</taxon>
        <taxon>Enterobacterales</taxon>
        <taxon>Enterobacteriaceae</taxon>
        <taxon>Salmonella</taxon>
    </lineage>
</organism>
<evidence type="ECO:0000259" key="4">
    <source>
        <dbReference type="Pfam" id="PF22725"/>
    </source>
</evidence>
<dbReference type="Pfam" id="PF22725">
    <property type="entry name" value="GFO_IDH_MocA_C3"/>
    <property type="match status" value="1"/>
</dbReference>
<evidence type="ECO:0000313" key="7">
    <source>
        <dbReference type="Proteomes" id="UP000253929"/>
    </source>
</evidence>
<dbReference type="FunFam" id="3.30.360.10:FF:000023">
    <property type="entry name" value="Inositol 2-dehydrogenase"/>
    <property type="match status" value="1"/>
</dbReference>
<evidence type="ECO:0000256" key="1">
    <source>
        <dbReference type="ARBA" id="ARBA00010928"/>
    </source>
</evidence>
<dbReference type="NCBIfam" id="TIGR04380">
    <property type="entry name" value="myo_inos_iolG"/>
    <property type="match status" value="1"/>
</dbReference>
<reference evidence="5 7" key="1">
    <citation type="submission" date="2016-11" db="EMBL/GenBank/DDBJ databases">
        <title>genome sequence of LSP 389/97, an isolate of the Spanish clone of Salmonella enterica 4,5,12,i:-.</title>
        <authorList>
            <person name="Rodicio M.R."/>
        </authorList>
    </citation>
    <scope>NUCLEOTIDE SEQUENCE [LARGE SCALE GENOMIC DNA]</scope>
    <source>
        <strain evidence="5 7">LSP 389/97</strain>
    </source>
</reference>
<dbReference type="SUPFAM" id="SSF51735">
    <property type="entry name" value="NAD(P)-binding Rossmann-fold domains"/>
    <property type="match status" value="1"/>
</dbReference>
<dbReference type="InterPro" id="IPR000683">
    <property type="entry name" value="Gfo/Idh/MocA-like_OxRdtase_N"/>
</dbReference>
<reference evidence="6" key="2">
    <citation type="submission" date="2018-07" db="EMBL/GenBank/DDBJ databases">
        <authorList>
            <consortium name="GenomeTrakr network: Whole genome sequencing for foodborne pathogen traceback"/>
        </authorList>
    </citation>
    <scope>NUCLEOTIDE SEQUENCE</scope>
    <source>
        <strain evidence="6">CFSAN031911</strain>
    </source>
</reference>
<dbReference type="EMBL" id="CP018219">
    <property type="protein sequence ID" value="AXH22506.1"/>
    <property type="molecule type" value="Genomic_DNA"/>
</dbReference>
<dbReference type="Gene3D" id="3.40.50.720">
    <property type="entry name" value="NAD(P)-binding Rossmann-like Domain"/>
    <property type="match status" value="1"/>
</dbReference>
<evidence type="ECO:0000259" key="3">
    <source>
        <dbReference type="Pfam" id="PF01408"/>
    </source>
</evidence>
<evidence type="ECO:0000313" key="6">
    <source>
        <dbReference type="EMBL" id="EBU5289422.1"/>
    </source>
</evidence>
<evidence type="ECO:0000256" key="2">
    <source>
        <dbReference type="ARBA" id="ARBA00023002"/>
    </source>
</evidence>
<dbReference type="EMBL" id="AAHCIC010000001">
    <property type="protein sequence ID" value="EBU5289422.1"/>
    <property type="molecule type" value="Genomic_DNA"/>
</dbReference>
<feature type="domain" description="GFO/IDH/MocA-like oxidoreductase" evidence="4">
    <location>
        <begin position="134"/>
        <end position="253"/>
    </location>
</feature>
<dbReference type="InterPro" id="IPR036291">
    <property type="entry name" value="NAD(P)-bd_dom_sf"/>
</dbReference>
<dbReference type="AlphaFoldDB" id="A0A345JCH8"/>
<gene>
    <name evidence="6" type="primary">iolG2</name>
    <name evidence="5" type="ORF">A5895_05255</name>
    <name evidence="6" type="ORF">AXR82_00270</name>
</gene>
<keyword evidence="2" id="KW-0560">Oxidoreductase</keyword>
<dbReference type="RefSeq" id="WP_022742875.1">
    <property type="nucleotide sequence ID" value="NZ_CP007484.1"/>
</dbReference>
<dbReference type="GO" id="GO:0016491">
    <property type="term" value="F:oxidoreductase activity"/>
    <property type="evidence" value="ECO:0007669"/>
    <property type="project" value="UniProtKB-KW"/>
</dbReference>
<proteinExistence type="inferred from homology"/>
<dbReference type="SUPFAM" id="SSF55347">
    <property type="entry name" value="Glyceraldehyde-3-phosphate dehydrogenase-like, C-terminal domain"/>
    <property type="match status" value="1"/>
</dbReference>
<name>A0A345JCH8_SALET</name>
<dbReference type="InterPro" id="IPR030827">
    <property type="entry name" value="Myo_inos_IolG"/>
</dbReference>
<protein>
    <submittedName>
        <fullName evidence="6">D-chiro-inositol-2-dehydrogenase IolG2</fullName>
    </submittedName>
    <submittedName>
        <fullName evidence="5">Inositol 2-dehydrogenase</fullName>
    </submittedName>
</protein>